<reference evidence="3" key="2">
    <citation type="submission" date="2021-10" db="EMBL/GenBank/DDBJ databases">
        <title>Phylogenomics reveals ancestral predisposition of the termite-cultivated fungus Termitomyces towards a domesticated lifestyle.</title>
        <authorList>
            <person name="Auxier B."/>
            <person name="Grum-Grzhimaylo A."/>
            <person name="Cardenas M.E."/>
            <person name="Lodge J.D."/>
            <person name="Laessoe T."/>
            <person name="Pedersen O."/>
            <person name="Smith M.E."/>
            <person name="Kuyper T.W."/>
            <person name="Franco-Molano E.A."/>
            <person name="Baroni T.J."/>
            <person name="Aanen D.K."/>
        </authorList>
    </citation>
    <scope>NUCLEOTIDE SEQUENCE</scope>
    <source>
        <strain evidence="3">AP01</strain>
        <tissue evidence="3">Mycelium</tissue>
    </source>
</reference>
<proteinExistence type="predicted"/>
<dbReference type="PANTHER" id="PTHR34883:SF15">
    <property type="entry name" value="EXTRACELLULAR SERINE-RICH PROTEIN"/>
    <property type="match status" value="1"/>
</dbReference>
<feature type="compositionally biased region" description="Low complexity" evidence="1">
    <location>
        <begin position="151"/>
        <end position="179"/>
    </location>
</feature>
<dbReference type="OrthoDB" id="1921208at2759"/>
<feature type="region of interest" description="Disordered" evidence="1">
    <location>
        <begin position="138"/>
        <end position="215"/>
    </location>
</feature>
<feature type="chain" id="PRO_5040353201" description="Extracellular serine-rich protein" evidence="2">
    <location>
        <begin position="20"/>
        <end position="234"/>
    </location>
</feature>
<accession>A0A9P7G2J9</accession>
<dbReference type="InterPro" id="IPR008972">
    <property type="entry name" value="Cupredoxin"/>
</dbReference>
<sequence length="234" mass="22481">MQYLAAAVSALTAAAVASAANIQVLVGSGGLTFTPTSVIAAAGDTINFEFVTQSTFAKPCDFLTTPNPGVDSGFQAVAAGATDFPAWSITIDDPSTPLWFFCAQTNPANHCQAGMVFAVNPTAEKSFDAYLANAKASTPDAGAPAPGGTGPASSGAVPGASESGALPTSAAGAPTVVPTVAPPAPTTVAAPPASSGAAGNSTASPEAGKNGATRLGGGASMLLALAGLVAGLML</sequence>
<protein>
    <recommendedName>
        <fullName evidence="5">Extracellular serine-rich protein</fullName>
    </recommendedName>
</protein>
<feature type="compositionally biased region" description="Low complexity" evidence="1">
    <location>
        <begin position="186"/>
        <end position="205"/>
    </location>
</feature>
<organism evidence="3 4">
    <name type="scientific">Asterophora parasitica</name>
    <dbReference type="NCBI Taxonomy" id="117018"/>
    <lineage>
        <taxon>Eukaryota</taxon>
        <taxon>Fungi</taxon>
        <taxon>Dikarya</taxon>
        <taxon>Basidiomycota</taxon>
        <taxon>Agaricomycotina</taxon>
        <taxon>Agaricomycetes</taxon>
        <taxon>Agaricomycetidae</taxon>
        <taxon>Agaricales</taxon>
        <taxon>Tricholomatineae</taxon>
        <taxon>Lyophyllaceae</taxon>
        <taxon>Asterophora</taxon>
    </lineage>
</organism>
<evidence type="ECO:0000256" key="1">
    <source>
        <dbReference type="SAM" id="MobiDB-lite"/>
    </source>
</evidence>
<evidence type="ECO:0000313" key="4">
    <source>
        <dbReference type="Proteomes" id="UP000775547"/>
    </source>
</evidence>
<dbReference type="SUPFAM" id="SSF49503">
    <property type="entry name" value="Cupredoxins"/>
    <property type="match status" value="1"/>
</dbReference>
<keyword evidence="2" id="KW-0732">Signal</keyword>
<name>A0A9P7G2J9_9AGAR</name>
<keyword evidence="4" id="KW-1185">Reference proteome</keyword>
<evidence type="ECO:0008006" key="5">
    <source>
        <dbReference type="Google" id="ProtNLM"/>
    </source>
</evidence>
<gene>
    <name evidence="3" type="ORF">DXG03_001929</name>
</gene>
<evidence type="ECO:0000256" key="2">
    <source>
        <dbReference type="SAM" id="SignalP"/>
    </source>
</evidence>
<dbReference type="EMBL" id="JABCKV010000149">
    <property type="protein sequence ID" value="KAG5642887.1"/>
    <property type="molecule type" value="Genomic_DNA"/>
</dbReference>
<dbReference type="PANTHER" id="PTHR34883">
    <property type="entry name" value="SERINE-RICH PROTEIN, PUTATIVE-RELATED-RELATED"/>
    <property type="match status" value="1"/>
</dbReference>
<comment type="caution">
    <text evidence="3">The sequence shown here is derived from an EMBL/GenBank/DDBJ whole genome shotgun (WGS) entry which is preliminary data.</text>
</comment>
<dbReference type="Gene3D" id="2.60.40.420">
    <property type="entry name" value="Cupredoxins - blue copper proteins"/>
    <property type="match status" value="1"/>
</dbReference>
<feature type="signal peptide" evidence="2">
    <location>
        <begin position="1"/>
        <end position="19"/>
    </location>
</feature>
<evidence type="ECO:0000313" key="3">
    <source>
        <dbReference type="EMBL" id="KAG5642887.1"/>
    </source>
</evidence>
<dbReference type="AlphaFoldDB" id="A0A9P7G2J9"/>
<reference evidence="3" key="1">
    <citation type="submission" date="2020-07" db="EMBL/GenBank/DDBJ databases">
        <authorList>
            <person name="Nieuwenhuis M."/>
            <person name="Van De Peppel L.J.J."/>
        </authorList>
    </citation>
    <scope>NUCLEOTIDE SEQUENCE</scope>
    <source>
        <strain evidence="3">AP01</strain>
        <tissue evidence="3">Mycelium</tissue>
    </source>
</reference>
<dbReference type="Proteomes" id="UP000775547">
    <property type="component" value="Unassembled WGS sequence"/>
</dbReference>
<dbReference type="InterPro" id="IPR052953">
    <property type="entry name" value="Ser-rich/MCO-related"/>
</dbReference>
<dbReference type="CDD" id="cd00920">
    <property type="entry name" value="Cupredoxin"/>
    <property type="match status" value="1"/>
</dbReference>